<dbReference type="GO" id="GO:1990002">
    <property type="term" value="F:methylglyoxal reductase (NADPH) (acetol producing) activity"/>
    <property type="evidence" value="ECO:0007669"/>
    <property type="project" value="TreeGrafter"/>
</dbReference>
<keyword evidence="2" id="KW-0521">NADP</keyword>
<dbReference type="InterPro" id="IPR036812">
    <property type="entry name" value="NAD(P)_OxRdtase_dom_sf"/>
</dbReference>
<evidence type="ECO:0000313" key="6">
    <source>
        <dbReference type="EMBL" id="NUB92280.1"/>
    </source>
</evidence>
<sequence length="316" mass="34189">MRETVSTATVTAGNAEIPALGFGTARMTGDECRRAVETALEVGYRHVDTAQMYDNERAVGEALASSGVTREDERSESSEKRAGDAGSERSEDPGEASGETASEERHVSREDVFVVTKVHPDNAARDDVLASTRESLERLGLEAVDLLLLHAPSDRAPLEETLAAMNDLQDEGAVDHVGVSNFSVERLESARELSETPIVANQVKYHPYHHRDDLLEYCVDRDVCLTAYSPLAEGTVPGDDRLAEIGEPHDKSASQVALRWLVQQPGVAAIPKASSREHIEANADIFDFELSNDELAAVADVGDGLWDQVAATLGLR</sequence>
<feature type="compositionally biased region" description="Basic and acidic residues" evidence="4">
    <location>
        <begin position="102"/>
        <end position="111"/>
    </location>
</feature>
<dbReference type="AlphaFoldDB" id="A0A8J8GNA5"/>
<dbReference type="EMBL" id="JABURA010000001">
    <property type="protein sequence ID" value="NUB92280.1"/>
    <property type="molecule type" value="Genomic_DNA"/>
</dbReference>
<dbReference type="Gene3D" id="3.20.20.100">
    <property type="entry name" value="NADP-dependent oxidoreductase domain"/>
    <property type="match status" value="2"/>
</dbReference>
<protein>
    <submittedName>
        <fullName evidence="6">Aldo/keto reductase</fullName>
    </submittedName>
</protein>
<feature type="region of interest" description="Disordered" evidence="4">
    <location>
        <begin position="63"/>
        <end position="111"/>
    </location>
</feature>
<dbReference type="InterPro" id="IPR018170">
    <property type="entry name" value="Aldo/ket_reductase_CS"/>
</dbReference>
<feature type="domain" description="NADP-dependent oxidoreductase" evidence="5">
    <location>
        <begin position="99"/>
        <end position="300"/>
    </location>
</feature>
<dbReference type="GO" id="GO:0051596">
    <property type="term" value="P:methylglyoxal catabolic process"/>
    <property type="evidence" value="ECO:0007669"/>
    <property type="project" value="TreeGrafter"/>
</dbReference>
<dbReference type="PANTHER" id="PTHR43827">
    <property type="entry name" value="2,5-DIKETO-D-GLUCONIC ACID REDUCTASE"/>
    <property type="match status" value="1"/>
</dbReference>
<feature type="domain" description="NADP-dependent oxidoreductase" evidence="5">
    <location>
        <begin position="20"/>
        <end position="72"/>
    </location>
</feature>
<accession>A0A8J8GNA5</accession>
<evidence type="ECO:0000259" key="5">
    <source>
        <dbReference type="Pfam" id="PF00248"/>
    </source>
</evidence>
<dbReference type="OrthoDB" id="275427at2157"/>
<feature type="compositionally biased region" description="Basic and acidic residues" evidence="4">
    <location>
        <begin position="69"/>
        <end position="92"/>
    </location>
</feature>
<reference evidence="6" key="1">
    <citation type="submission" date="2020-06" db="EMBL/GenBank/DDBJ databases">
        <title>Haloterrigena sp. nov., an extremely halophilic archaeon isolated from a saline sediment.</title>
        <authorList>
            <person name="Liu B.-B."/>
        </authorList>
    </citation>
    <scope>NUCLEOTIDE SEQUENCE</scope>
    <source>
        <strain evidence="6">SYSU A121-1</strain>
    </source>
</reference>
<dbReference type="PIRSF" id="PIRSF000097">
    <property type="entry name" value="AKR"/>
    <property type="match status" value="1"/>
</dbReference>
<dbReference type="PROSITE" id="PS50890">
    <property type="entry name" value="PUA"/>
    <property type="match status" value="1"/>
</dbReference>
<evidence type="ECO:0000313" key="7">
    <source>
        <dbReference type="Proteomes" id="UP000728647"/>
    </source>
</evidence>
<evidence type="ECO:0000256" key="3">
    <source>
        <dbReference type="ARBA" id="ARBA00023002"/>
    </source>
</evidence>
<gene>
    <name evidence="6" type="ORF">HT576_14780</name>
</gene>
<dbReference type="InterPro" id="IPR020471">
    <property type="entry name" value="AKR"/>
</dbReference>
<dbReference type="Proteomes" id="UP000728647">
    <property type="component" value="Unassembled WGS sequence"/>
</dbReference>
<keyword evidence="3" id="KW-0560">Oxidoreductase</keyword>
<organism evidence="6 7">
    <name type="scientific">Haloterrigena gelatinilytica</name>
    <dbReference type="NCBI Taxonomy" id="2741724"/>
    <lineage>
        <taxon>Archaea</taxon>
        <taxon>Methanobacteriati</taxon>
        <taxon>Methanobacteriota</taxon>
        <taxon>Stenosarchaea group</taxon>
        <taxon>Halobacteria</taxon>
        <taxon>Halobacteriales</taxon>
        <taxon>Natrialbaceae</taxon>
        <taxon>Haloterrigena</taxon>
    </lineage>
</organism>
<dbReference type="InterPro" id="IPR023210">
    <property type="entry name" value="NADP_OxRdtase_dom"/>
</dbReference>
<proteinExistence type="inferred from homology"/>
<evidence type="ECO:0000256" key="1">
    <source>
        <dbReference type="ARBA" id="ARBA00007905"/>
    </source>
</evidence>
<name>A0A8J8GNA5_9EURY</name>
<dbReference type="Pfam" id="PF00248">
    <property type="entry name" value="Aldo_ket_red"/>
    <property type="match status" value="2"/>
</dbReference>
<dbReference type="PANTHER" id="PTHR43827:SF3">
    <property type="entry name" value="NADP-DEPENDENT OXIDOREDUCTASE DOMAIN-CONTAINING PROTEIN"/>
    <property type="match status" value="1"/>
</dbReference>
<comment type="caution">
    <text evidence="6">The sequence shown here is derived from an EMBL/GenBank/DDBJ whole genome shotgun (WGS) entry which is preliminary data.</text>
</comment>
<evidence type="ECO:0000256" key="4">
    <source>
        <dbReference type="SAM" id="MobiDB-lite"/>
    </source>
</evidence>
<dbReference type="SUPFAM" id="SSF51430">
    <property type="entry name" value="NAD(P)-linked oxidoreductase"/>
    <property type="match status" value="2"/>
</dbReference>
<dbReference type="PROSITE" id="PS00798">
    <property type="entry name" value="ALDOKETO_REDUCTASE_1"/>
    <property type="match status" value="1"/>
</dbReference>
<comment type="similarity">
    <text evidence="1">Belongs to the aldo/keto reductase family.</text>
</comment>
<dbReference type="PRINTS" id="PR00069">
    <property type="entry name" value="ALDKETRDTASE"/>
</dbReference>
<evidence type="ECO:0000256" key="2">
    <source>
        <dbReference type="ARBA" id="ARBA00022857"/>
    </source>
</evidence>